<name>A0A813HFU2_POLGL</name>
<reference evidence="3" key="1">
    <citation type="submission" date="2021-02" db="EMBL/GenBank/DDBJ databases">
        <authorList>
            <person name="Dougan E. K."/>
            <person name="Rhodes N."/>
            <person name="Thang M."/>
            <person name="Chan C."/>
        </authorList>
    </citation>
    <scope>NUCLEOTIDE SEQUENCE</scope>
</reference>
<dbReference type="GO" id="GO:0005524">
    <property type="term" value="F:ATP binding"/>
    <property type="evidence" value="ECO:0007669"/>
    <property type="project" value="UniProtKB-KW"/>
</dbReference>
<proteinExistence type="predicted"/>
<evidence type="ECO:0000256" key="2">
    <source>
        <dbReference type="ARBA" id="ARBA00022840"/>
    </source>
</evidence>
<evidence type="ECO:0000313" key="3">
    <source>
        <dbReference type="EMBL" id="CAE8636782.1"/>
    </source>
</evidence>
<accession>A0A813HFU2</accession>
<organism evidence="3 4">
    <name type="scientific">Polarella glacialis</name>
    <name type="common">Dinoflagellate</name>
    <dbReference type="NCBI Taxonomy" id="89957"/>
    <lineage>
        <taxon>Eukaryota</taxon>
        <taxon>Sar</taxon>
        <taxon>Alveolata</taxon>
        <taxon>Dinophyceae</taxon>
        <taxon>Suessiales</taxon>
        <taxon>Suessiaceae</taxon>
        <taxon>Polarella</taxon>
    </lineage>
</organism>
<dbReference type="EMBL" id="CAJNNV010031549">
    <property type="protein sequence ID" value="CAE8636782.1"/>
    <property type="molecule type" value="Genomic_DNA"/>
</dbReference>
<keyword evidence="2" id="KW-0067">ATP-binding</keyword>
<dbReference type="AlphaFoldDB" id="A0A813HFU2"/>
<dbReference type="Proteomes" id="UP000654075">
    <property type="component" value="Unassembled WGS sequence"/>
</dbReference>
<keyword evidence="4" id="KW-1185">Reference proteome</keyword>
<sequence length="171" mass="19123">DFFVDGNPVVRFSKIQFSGWGPTEMSSDELFTRVVKPYFSGDYAPHGSASYKAVRLLYTNQVIQVGDVCMQVEATEPGGLGIVSTSSEIFANWDQTPEFQKVHIIPFQDTLPRAYTFDLFNDYLKPFLAGNVQKKFSINELFTYQGVQFKMVACEPATAVARIGKGTTIFC</sequence>
<gene>
    <name evidence="3" type="ORF">PGLA1383_LOCUS52188</name>
</gene>
<comment type="caution">
    <text evidence="3">The sequence shown here is derived from an EMBL/GenBank/DDBJ whole genome shotgun (WGS) entry which is preliminary data.</text>
</comment>
<dbReference type="Gene3D" id="3.10.330.10">
    <property type="match status" value="2"/>
</dbReference>
<evidence type="ECO:0000256" key="1">
    <source>
        <dbReference type="ARBA" id="ARBA00022741"/>
    </source>
</evidence>
<feature type="non-terminal residue" evidence="3">
    <location>
        <position position="171"/>
    </location>
</feature>
<dbReference type="InterPro" id="IPR029067">
    <property type="entry name" value="CDC48_domain_2-like_sf"/>
</dbReference>
<keyword evidence="1" id="KW-0547">Nucleotide-binding</keyword>
<evidence type="ECO:0000313" key="4">
    <source>
        <dbReference type="Proteomes" id="UP000654075"/>
    </source>
</evidence>
<feature type="non-terminal residue" evidence="3">
    <location>
        <position position="1"/>
    </location>
</feature>
<dbReference type="OrthoDB" id="427944at2759"/>
<protein>
    <submittedName>
        <fullName evidence="3">Uncharacterized protein</fullName>
    </submittedName>
</protein>
<dbReference type="SUPFAM" id="SSF54585">
    <property type="entry name" value="Cdc48 domain 2-like"/>
    <property type="match status" value="1"/>
</dbReference>